<dbReference type="EMBL" id="CP119894">
    <property type="protein sequence ID" value="WFD26680.1"/>
    <property type="molecule type" value="Genomic_DNA"/>
</dbReference>
<evidence type="ECO:0000256" key="6">
    <source>
        <dbReference type="ARBA" id="ARBA00022705"/>
    </source>
</evidence>
<evidence type="ECO:0000256" key="8">
    <source>
        <dbReference type="ARBA" id="ARBA00022833"/>
    </source>
</evidence>
<comment type="similarity">
    <text evidence="1 10">Belongs to the eukaryotic-type primase small subunit family.</text>
</comment>
<dbReference type="GO" id="GO:0003899">
    <property type="term" value="F:DNA-directed RNA polymerase activity"/>
    <property type="evidence" value="ECO:0007669"/>
    <property type="project" value="InterPro"/>
</dbReference>
<evidence type="ECO:0000256" key="4">
    <source>
        <dbReference type="ARBA" id="ARBA00022679"/>
    </source>
</evidence>
<evidence type="ECO:0000256" key="7">
    <source>
        <dbReference type="ARBA" id="ARBA00022723"/>
    </source>
</evidence>
<dbReference type="FunFam" id="3.90.920.10:FF:000003">
    <property type="entry name" value="DNA primase"/>
    <property type="match status" value="1"/>
</dbReference>
<gene>
    <name evidence="11" type="primary">PRI1</name>
    <name evidence="11" type="ORF">MNAN1_001665</name>
</gene>
<keyword evidence="3 10" id="KW-0639">Primosome</keyword>
<evidence type="ECO:0000313" key="12">
    <source>
        <dbReference type="Proteomes" id="UP001213623"/>
    </source>
</evidence>
<keyword evidence="8" id="KW-0862">Zinc</keyword>
<keyword evidence="9" id="KW-0804">Transcription</keyword>
<name>A0AAF0J755_9BASI</name>
<dbReference type="PANTHER" id="PTHR10536">
    <property type="entry name" value="DNA PRIMASE SMALL SUBUNIT"/>
    <property type="match status" value="1"/>
</dbReference>
<sequence length="466" mass="53937">MAEAHSAQGASYKPMDEDQELDHEYAMMEESELAHDPNDPMNMLAYYRRVLPFRSLFTWLNQDSSVTRNFVNREFAFTLQNDAYLRYQSFATWEEWKKEVCRLNPSRFEIGPVYTAKPKDRKTLQKANFRPVLRELVFDIDMTDYDEIRTCCSDKRLCRRCWKLIAVAAEVLDMTLREDFGFKHLLWVYSGRRGIHCWVSDPEACALSDEARKALVGWIEVIRGGANQAKKVALGTPTPGFPRALHPSLRRALGQDVLTHTASRASPLSRGLLQRAFVDVLLRDQDVFREPARWEVLLQLLPSSETDAIARLQTRWAAAPRSSVQKWDDVLEVAQKSHDRVRPVWIAALEDIVLQYTYPRIDAEVSKRMNHLLKSPFVIHPSTGRVCVPLELEQILDFDPATSVPTVVQLLEELTRAQNTPEKHIRGEWDKTSLRPFVEQFDQFCTRLLREVREAKRAAQKFSLDF</sequence>
<dbReference type="GO" id="GO:0006269">
    <property type="term" value="P:DNA replication, synthesis of primer"/>
    <property type="evidence" value="ECO:0007669"/>
    <property type="project" value="UniProtKB-KW"/>
</dbReference>
<evidence type="ECO:0000256" key="2">
    <source>
        <dbReference type="ARBA" id="ARBA00022478"/>
    </source>
</evidence>
<dbReference type="Proteomes" id="UP001213623">
    <property type="component" value="Chromosome 3"/>
</dbReference>
<keyword evidence="7" id="KW-0479">Metal-binding</keyword>
<keyword evidence="2 10" id="KW-0240">DNA-directed RNA polymerase</keyword>
<evidence type="ECO:0000256" key="1">
    <source>
        <dbReference type="ARBA" id="ARBA00009762"/>
    </source>
</evidence>
<reference evidence="11" key="1">
    <citation type="submission" date="2023-03" db="EMBL/GenBank/DDBJ databases">
        <title>Mating type loci evolution in Malassezia.</title>
        <authorList>
            <person name="Coelho M.A."/>
        </authorList>
    </citation>
    <scope>NUCLEOTIDE SEQUENCE</scope>
    <source>
        <strain evidence="11">CBS 9557</strain>
    </source>
</reference>
<dbReference type="InterPro" id="IPR014052">
    <property type="entry name" value="DNA_primase_ssu_euk/arc"/>
</dbReference>
<evidence type="ECO:0000313" key="11">
    <source>
        <dbReference type="EMBL" id="WFD26680.1"/>
    </source>
</evidence>
<evidence type="ECO:0000256" key="3">
    <source>
        <dbReference type="ARBA" id="ARBA00022515"/>
    </source>
</evidence>
<dbReference type="GO" id="GO:0046872">
    <property type="term" value="F:metal ion binding"/>
    <property type="evidence" value="ECO:0007669"/>
    <property type="project" value="UniProtKB-KW"/>
</dbReference>
<evidence type="ECO:0000256" key="10">
    <source>
        <dbReference type="RuleBase" id="RU003514"/>
    </source>
</evidence>
<protein>
    <recommendedName>
        <fullName evidence="10">DNA primase</fullName>
        <ecNumber evidence="10">2.7.7.-</ecNumber>
    </recommendedName>
</protein>
<dbReference type="CDD" id="cd04860">
    <property type="entry name" value="AE_Prim_S"/>
    <property type="match status" value="1"/>
</dbReference>
<dbReference type="Gene3D" id="3.90.920.10">
    <property type="entry name" value="DNA primase, PRIM domain"/>
    <property type="match status" value="1"/>
</dbReference>
<dbReference type="Pfam" id="PF01896">
    <property type="entry name" value="DNA_primase_S"/>
    <property type="match status" value="1"/>
</dbReference>
<dbReference type="InterPro" id="IPR002755">
    <property type="entry name" value="DNA_primase_S"/>
</dbReference>
<evidence type="ECO:0000256" key="9">
    <source>
        <dbReference type="ARBA" id="ARBA00023163"/>
    </source>
</evidence>
<dbReference type="AlphaFoldDB" id="A0AAF0J755"/>
<keyword evidence="6 10" id="KW-0235">DNA replication</keyword>
<accession>A0AAF0J755</accession>
<proteinExistence type="inferred from homology"/>
<dbReference type="SUPFAM" id="SSF56747">
    <property type="entry name" value="Prim-pol domain"/>
    <property type="match status" value="1"/>
</dbReference>
<evidence type="ECO:0000256" key="5">
    <source>
        <dbReference type="ARBA" id="ARBA00022695"/>
    </source>
</evidence>
<keyword evidence="5" id="KW-0548">Nucleotidyltransferase</keyword>
<organism evidence="11 12">
    <name type="scientific">Malassezia nana</name>
    <dbReference type="NCBI Taxonomy" id="180528"/>
    <lineage>
        <taxon>Eukaryota</taxon>
        <taxon>Fungi</taxon>
        <taxon>Dikarya</taxon>
        <taxon>Basidiomycota</taxon>
        <taxon>Ustilaginomycotina</taxon>
        <taxon>Malasseziomycetes</taxon>
        <taxon>Malasseziales</taxon>
        <taxon>Malasseziaceae</taxon>
        <taxon>Malassezia</taxon>
    </lineage>
</organism>
<dbReference type="EC" id="2.7.7.-" evidence="10"/>
<dbReference type="GO" id="GO:0005658">
    <property type="term" value="C:alpha DNA polymerase:primase complex"/>
    <property type="evidence" value="ECO:0007669"/>
    <property type="project" value="UniProtKB-ARBA"/>
</dbReference>
<keyword evidence="4 10" id="KW-0808">Transferase</keyword>
<keyword evidence="12" id="KW-1185">Reference proteome</keyword>
<dbReference type="NCBIfam" id="TIGR00335">
    <property type="entry name" value="primase_sml"/>
    <property type="match status" value="1"/>
</dbReference>